<reference evidence="2 3" key="1">
    <citation type="submission" date="2015-01" db="EMBL/GenBank/DDBJ databases">
        <title>Enhanced salinomycin production by adjusting the supply of polyketide extender units in Streptomyce albus DSM 41398.</title>
        <authorList>
            <person name="Lu C."/>
        </authorList>
    </citation>
    <scope>NUCLEOTIDE SEQUENCE [LARGE SCALE GENOMIC DNA]</scope>
    <source>
        <strain evidence="3">ATCC 21838 / DSM 41398 / FERM P-419 / JCM 4703 / NBRC 107858</strain>
    </source>
</reference>
<dbReference type="EMBL" id="CP010519">
    <property type="protein sequence ID" value="AJE82677.1"/>
    <property type="molecule type" value="Genomic_DNA"/>
</dbReference>
<evidence type="ECO:0000256" key="1">
    <source>
        <dbReference type="SAM" id="MobiDB-lite"/>
    </source>
</evidence>
<keyword evidence="3" id="KW-1185">Reference proteome</keyword>
<dbReference type="AlphaFoldDB" id="A0A0B5EX25"/>
<dbReference type="Proteomes" id="UP000031523">
    <property type="component" value="Chromosome"/>
</dbReference>
<feature type="region of interest" description="Disordered" evidence="1">
    <location>
        <begin position="1"/>
        <end position="52"/>
    </location>
</feature>
<proteinExistence type="predicted"/>
<dbReference type="KEGG" id="sals:SLNWT_2301"/>
<evidence type="ECO:0000313" key="3">
    <source>
        <dbReference type="Proteomes" id="UP000031523"/>
    </source>
</evidence>
<protein>
    <submittedName>
        <fullName evidence="2">Uncharacterized protein</fullName>
    </submittedName>
</protein>
<feature type="compositionally biased region" description="Basic residues" evidence="1">
    <location>
        <begin position="17"/>
        <end position="41"/>
    </location>
</feature>
<gene>
    <name evidence="2" type="ORF">SLNWT_2301</name>
</gene>
<sequence length="111" mass="11717">MGARRGAGPGLPPLAGRRPRPPRRRPRGRGRRRGGRRRRGRGVLGGRRGRGGVAEWRSSGVAACGPPARVAPGPAAAVKSITATRLLLKLQPTSRTVGPTAPNCRLPRRKG</sequence>
<evidence type="ECO:0000313" key="2">
    <source>
        <dbReference type="EMBL" id="AJE82677.1"/>
    </source>
</evidence>
<accession>A0A0B5EX25</accession>
<name>A0A0B5EX25_STRA4</name>
<organism evidence="2 3">
    <name type="scientific">Streptomyces albus (strain ATCC 21838 / DSM 41398 / FERM P-419 / JCM 4703 / NBRC 107858)</name>
    <dbReference type="NCBI Taxonomy" id="1081613"/>
    <lineage>
        <taxon>Bacteria</taxon>
        <taxon>Bacillati</taxon>
        <taxon>Actinomycetota</taxon>
        <taxon>Actinomycetes</taxon>
        <taxon>Kitasatosporales</taxon>
        <taxon>Streptomycetaceae</taxon>
        <taxon>Streptomyces</taxon>
    </lineage>
</organism>